<dbReference type="SUPFAM" id="SSF55060">
    <property type="entry name" value="GHMP Kinase, C-terminal domain"/>
    <property type="match status" value="1"/>
</dbReference>
<comment type="caution">
    <text evidence="7">The sequence shown here is derived from an EMBL/GenBank/DDBJ whole genome shotgun (WGS) entry which is preliminary data.</text>
</comment>
<feature type="domain" description="Galactokinase N-terminal" evidence="6">
    <location>
        <begin position="42"/>
        <end position="89"/>
    </location>
</feature>
<keyword evidence="3 7" id="KW-0808">Transferase</keyword>
<evidence type="ECO:0000256" key="1">
    <source>
        <dbReference type="ARBA" id="ARBA00006566"/>
    </source>
</evidence>
<name>A0A4V1NRJ9_9FIRM</name>
<keyword evidence="4" id="KW-0067">ATP-binding</keyword>
<dbReference type="Pfam" id="PF00288">
    <property type="entry name" value="GHMP_kinases_N"/>
    <property type="match status" value="1"/>
</dbReference>
<dbReference type="Gene3D" id="3.30.70.890">
    <property type="entry name" value="GHMP kinase, C-terminal domain"/>
    <property type="match status" value="1"/>
</dbReference>
<sequence length="427" mass="46643">MKTANVAEAVKSEHVVALLKQMYGENRVEENAARYQLVADGFAKEFGDKAFEFFSAPGRTEIGGNHTDHNHGKVLAGSVHLDCVAAAAPNGTHTVNLISETYNQHLVIDLDDLAPAEKTTGTEPLLKGIFAGLLEKGCKVEGFDAYVTSNVIGGAGVSSSASFEMLVCVIVDYLFNEGKIDVVTYAKAGQYAENKYWLKGSGLLDQLACAVGGMITIDFADIENPAIREIKCDFDEMGHDLVIINTGKGHADLSAEYSAVPNEMKKVAEYFGKEVLEQCKEDDVIENVKAIREFAGDRAVLRAFHFFEENKRVDAEVEALEKKDFATFFNKITESGDSSWKWLQNCYCNETPDEQSITVALALTKLYLDKIGRGVCRVHGGGFAGVIAAFLPKEETEGFTKYINKALGEGSAYVMHIRPQGAVKVEF</sequence>
<evidence type="ECO:0000256" key="2">
    <source>
        <dbReference type="ARBA" id="ARBA00022741"/>
    </source>
</evidence>
<evidence type="ECO:0000256" key="3">
    <source>
        <dbReference type="ARBA" id="ARBA00022777"/>
    </source>
</evidence>
<dbReference type="GO" id="GO:0005524">
    <property type="term" value="F:ATP binding"/>
    <property type="evidence" value="ECO:0007669"/>
    <property type="project" value="UniProtKB-KW"/>
</dbReference>
<dbReference type="InterPro" id="IPR006206">
    <property type="entry name" value="Mevalonate/galactokinase"/>
</dbReference>
<dbReference type="SUPFAM" id="SSF54211">
    <property type="entry name" value="Ribosomal protein S5 domain 2-like"/>
    <property type="match status" value="1"/>
</dbReference>
<accession>A0A4V1NRJ9</accession>
<dbReference type="Proteomes" id="UP000290106">
    <property type="component" value="Unassembled WGS sequence"/>
</dbReference>
<evidence type="ECO:0000256" key="4">
    <source>
        <dbReference type="ARBA" id="ARBA00022840"/>
    </source>
</evidence>
<dbReference type="PANTHER" id="PTHR10457">
    <property type="entry name" value="MEVALONATE KINASE/GALACTOKINASE"/>
    <property type="match status" value="1"/>
</dbReference>
<dbReference type="InterPro" id="IPR020568">
    <property type="entry name" value="Ribosomal_Su5_D2-typ_SF"/>
</dbReference>
<gene>
    <name evidence="7" type="ORF">ETP43_01255</name>
</gene>
<dbReference type="PANTHER" id="PTHR10457:SF7">
    <property type="entry name" value="GALACTOKINASE-RELATED"/>
    <property type="match status" value="1"/>
</dbReference>
<keyword evidence="3 7" id="KW-0418">Kinase</keyword>
<evidence type="ECO:0000313" key="8">
    <source>
        <dbReference type="Proteomes" id="UP000290106"/>
    </source>
</evidence>
<keyword evidence="8" id="KW-1185">Reference proteome</keyword>
<dbReference type="InterPro" id="IPR036554">
    <property type="entry name" value="GHMP_kinase_C_sf"/>
</dbReference>
<dbReference type="GO" id="GO:0004335">
    <property type="term" value="F:galactokinase activity"/>
    <property type="evidence" value="ECO:0007669"/>
    <property type="project" value="InterPro"/>
</dbReference>
<dbReference type="AlphaFoldDB" id="A0A4V1NRJ9"/>
<dbReference type="PRINTS" id="PR00473">
    <property type="entry name" value="GALCTOKINASE"/>
</dbReference>
<comment type="similarity">
    <text evidence="1">Belongs to the GHMP kinase family. GalK subfamily.</text>
</comment>
<dbReference type="OrthoDB" id="250531at2"/>
<dbReference type="InterPro" id="IPR019539">
    <property type="entry name" value="GalKase_N"/>
</dbReference>
<dbReference type="PRINTS" id="PR00959">
    <property type="entry name" value="MEVGALKINASE"/>
</dbReference>
<dbReference type="Pfam" id="PF10509">
    <property type="entry name" value="GalKase_gal_bdg"/>
    <property type="match status" value="1"/>
</dbReference>
<dbReference type="GO" id="GO:0005829">
    <property type="term" value="C:cytosol"/>
    <property type="evidence" value="ECO:0007669"/>
    <property type="project" value="TreeGrafter"/>
</dbReference>
<dbReference type="InterPro" id="IPR014721">
    <property type="entry name" value="Ribsml_uS5_D2-typ_fold_subgr"/>
</dbReference>
<reference evidence="7 8" key="1">
    <citation type="submission" date="2019-01" db="EMBL/GenBank/DDBJ databases">
        <title>Blautia sp. nov. KGMB01111 isolated human feces.</title>
        <authorList>
            <person name="Park J.-E."/>
            <person name="Kim J.-S."/>
            <person name="Park S.-H."/>
        </authorList>
    </citation>
    <scope>NUCLEOTIDE SEQUENCE [LARGE SCALE GENOMIC DNA]</scope>
    <source>
        <strain evidence="7 8">KGMB01111</strain>
    </source>
</reference>
<evidence type="ECO:0000259" key="5">
    <source>
        <dbReference type="Pfam" id="PF00288"/>
    </source>
</evidence>
<dbReference type="InterPro" id="IPR000705">
    <property type="entry name" value="Galactokinase"/>
</dbReference>
<feature type="domain" description="GHMP kinase N-terminal" evidence="5">
    <location>
        <begin position="131"/>
        <end position="213"/>
    </location>
</feature>
<dbReference type="PIRSF" id="PIRSF000530">
    <property type="entry name" value="Galactokinase"/>
    <property type="match status" value="1"/>
</dbReference>
<proteinExistence type="inferred from homology"/>
<keyword evidence="2" id="KW-0547">Nucleotide-binding</keyword>
<organism evidence="7 8">
    <name type="scientific">Blautia faecicola</name>
    <dbReference type="NCBI Taxonomy" id="2509240"/>
    <lineage>
        <taxon>Bacteria</taxon>
        <taxon>Bacillati</taxon>
        <taxon>Bacillota</taxon>
        <taxon>Clostridia</taxon>
        <taxon>Lachnospirales</taxon>
        <taxon>Lachnospiraceae</taxon>
        <taxon>Blautia</taxon>
    </lineage>
</organism>
<evidence type="ECO:0000313" key="7">
    <source>
        <dbReference type="EMBL" id="RXS74015.1"/>
    </source>
</evidence>
<dbReference type="InterPro" id="IPR006204">
    <property type="entry name" value="GHMP_kinase_N_dom"/>
</dbReference>
<dbReference type="Gene3D" id="3.30.230.10">
    <property type="match status" value="1"/>
</dbReference>
<protein>
    <submittedName>
        <fullName evidence="7">Galactokinase</fullName>
    </submittedName>
</protein>
<dbReference type="EMBL" id="SDKC01000001">
    <property type="protein sequence ID" value="RXS74015.1"/>
    <property type="molecule type" value="Genomic_DNA"/>
</dbReference>
<dbReference type="RefSeq" id="WP_129256858.1">
    <property type="nucleotide sequence ID" value="NZ_SDKC01000001.1"/>
</dbReference>
<evidence type="ECO:0000259" key="6">
    <source>
        <dbReference type="Pfam" id="PF10509"/>
    </source>
</evidence>
<dbReference type="GO" id="GO:0006012">
    <property type="term" value="P:galactose metabolic process"/>
    <property type="evidence" value="ECO:0007669"/>
    <property type="project" value="InterPro"/>
</dbReference>